<keyword evidence="1" id="KW-0472">Membrane</keyword>
<keyword evidence="1" id="KW-0812">Transmembrane</keyword>
<feature type="transmembrane region" description="Helical" evidence="1">
    <location>
        <begin position="54"/>
        <end position="77"/>
    </location>
</feature>
<name>A0AAD7N2Y9_9AGAR</name>
<feature type="transmembrane region" description="Helical" evidence="1">
    <location>
        <begin position="17"/>
        <end position="42"/>
    </location>
</feature>
<evidence type="ECO:0000313" key="3">
    <source>
        <dbReference type="Proteomes" id="UP001215598"/>
    </source>
</evidence>
<dbReference type="AlphaFoldDB" id="A0AAD7N2Y9"/>
<dbReference type="Proteomes" id="UP001215598">
    <property type="component" value="Unassembled WGS sequence"/>
</dbReference>
<organism evidence="2 3">
    <name type="scientific">Mycena metata</name>
    <dbReference type="NCBI Taxonomy" id="1033252"/>
    <lineage>
        <taxon>Eukaryota</taxon>
        <taxon>Fungi</taxon>
        <taxon>Dikarya</taxon>
        <taxon>Basidiomycota</taxon>
        <taxon>Agaricomycotina</taxon>
        <taxon>Agaricomycetes</taxon>
        <taxon>Agaricomycetidae</taxon>
        <taxon>Agaricales</taxon>
        <taxon>Marasmiineae</taxon>
        <taxon>Mycenaceae</taxon>
        <taxon>Mycena</taxon>
    </lineage>
</organism>
<evidence type="ECO:0000256" key="1">
    <source>
        <dbReference type="SAM" id="Phobius"/>
    </source>
</evidence>
<sequence length="136" mass="15209">MQSPTAPQILEYTWEGFVFELILTCVEVFLYAIYLILFVFALHTLSRRQFSGKTIFLVASWCMTVLGTAQIVLRLVLTVKEVDLLKGRIVQDTAASAPSATPVFGLFGISSSWQEGHDLIFAINKLSRPKHACRAE</sequence>
<accession>A0AAD7N2Y9</accession>
<gene>
    <name evidence="2" type="ORF">B0H16DRAFT_1560182</name>
</gene>
<dbReference type="EMBL" id="JARKIB010000088">
    <property type="protein sequence ID" value="KAJ7744096.1"/>
    <property type="molecule type" value="Genomic_DNA"/>
</dbReference>
<evidence type="ECO:0000313" key="2">
    <source>
        <dbReference type="EMBL" id="KAJ7744096.1"/>
    </source>
</evidence>
<keyword evidence="3" id="KW-1185">Reference proteome</keyword>
<protein>
    <submittedName>
        <fullName evidence="2">Uncharacterized protein</fullName>
    </submittedName>
</protein>
<proteinExistence type="predicted"/>
<keyword evidence="1" id="KW-1133">Transmembrane helix</keyword>
<reference evidence="2" key="1">
    <citation type="submission" date="2023-03" db="EMBL/GenBank/DDBJ databases">
        <title>Massive genome expansion in bonnet fungi (Mycena s.s.) driven by repeated elements and novel gene families across ecological guilds.</title>
        <authorList>
            <consortium name="Lawrence Berkeley National Laboratory"/>
            <person name="Harder C.B."/>
            <person name="Miyauchi S."/>
            <person name="Viragh M."/>
            <person name="Kuo A."/>
            <person name="Thoen E."/>
            <person name="Andreopoulos B."/>
            <person name="Lu D."/>
            <person name="Skrede I."/>
            <person name="Drula E."/>
            <person name="Henrissat B."/>
            <person name="Morin E."/>
            <person name="Kohler A."/>
            <person name="Barry K."/>
            <person name="LaButti K."/>
            <person name="Morin E."/>
            <person name="Salamov A."/>
            <person name="Lipzen A."/>
            <person name="Mereny Z."/>
            <person name="Hegedus B."/>
            <person name="Baldrian P."/>
            <person name="Stursova M."/>
            <person name="Weitz H."/>
            <person name="Taylor A."/>
            <person name="Grigoriev I.V."/>
            <person name="Nagy L.G."/>
            <person name="Martin F."/>
            <person name="Kauserud H."/>
        </authorList>
    </citation>
    <scope>NUCLEOTIDE SEQUENCE</scope>
    <source>
        <strain evidence="2">CBHHK182m</strain>
    </source>
</reference>
<comment type="caution">
    <text evidence="2">The sequence shown here is derived from an EMBL/GenBank/DDBJ whole genome shotgun (WGS) entry which is preliminary data.</text>
</comment>